<name>I7M4N2_TETTS</name>
<dbReference type="Proteomes" id="UP000009168">
    <property type="component" value="Unassembled WGS sequence"/>
</dbReference>
<sequence length="701" mass="83889">MNLERQQVDPNQIQVPESVVNSIPLIFEDLWDRGDSVRKHSQDRRKIFEEFTNLLSERAQVEAEYSKNLMRICNNMKRLCQSKGDVGNMINLYSVELQQRAQQTNSLSENIKQYVVEYLRDILKEQDTNAKILFQESKRLEKELQNSIETLEKTRLRYLKSKRDFDDLQVQNQIYRVTSSTVQDKKDKHRLKVSQTEREVAEFKYVFQESLKDYNYCVEYFYPDQWKVMQAFQKQEEERNERIHDSILKMLMFETSFYKNIEFQIQLFAEVLHKLDLSVDMKKFIEQNKSNKPLYQQIQYEQFVSFIDCSMERIKENQQLKLDQQSELMIKKSVEEGQLIYECEASESNDKIKYVLDLVIKAWNDQIITTDQYDEFYHKTLEDIEYSKIFTFIMQIFRIQNKFTLNIQGFQALTCLFNCCLNACFKFRDSKYSRQLLVLSFTYFTLSKQEVQIPQVSQFMKKEDIDQYNKQIEQSQERTQSVNGSSASTQYNAIQSQVIKYRIVETDEAQNKENERDDNINKDQIQNQNSDSLKQQNEMSQSVVNSQERNPQDEEESKQNGQNENEQNQPNQNEEQQKKEYVTSKVYLYQQIMNHYLWKSRDFWESAIFDSAFEELKGCQELKKGENLKETQQRERNMCFGQLVSLLQNMLLFEIDIREIKFLLSKFAKLFYLTEDQLKTLNQTIDSHVQQNRQVNSINSL</sequence>
<organism evidence="5 6">
    <name type="scientific">Tetrahymena thermophila (strain SB210)</name>
    <dbReference type="NCBI Taxonomy" id="312017"/>
    <lineage>
        <taxon>Eukaryota</taxon>
        <taxon>Sar</taxon>
        <taxon>Alveolata</taxon>
        <taxon>Ciliophora</taxon>
        <taxon>Intramacronucleata</taxon>
        <taxon>Oligohymenophorea</taxon>
        <taxon>Hymenostomatida</taxon>
        <taxon>Tetrahymenina</taxon>
        <taxon>Tetrahymenidae</taxon>
        <taxon>Tetrahymena</taxon>
    </lineage>
</organism>
<dbReference type="PANTHER" id="PTHR13663">
    <property type="entry name" value="SIMILAR TO RIKEN CDNA 6430548M08"/>
    <property type="match status" value="1"/>
</dbReference>
<feature type="coiled-coil region" evidence="2">
    <location>
        <begin position="123"/>
        <end position="157"/>
    </location>
</feature>
<dbReference type="InParanoid" id="I7M4N2"/>
<evidence type="ECO:0000313" key="6">
    <source>
        <dbReference type="Proteomes" id="UP000009168"/>
    </source>
</evidence>
<dbReference type="PANTHER" id="PTHR13663:SF2">
    <property type="entry name" value="SIMILAR TO RIKEN CDNA 6430548M08"/>
    <property type="match status" value="1"/>
</dbReference>
<evidence type="ECO:0000256" key="2">
    <source>
        <dbReference type="SAM" id="Coils"/>
    </source>
</evidence>
<evidence type="ECO:0000313" key="5">
    <source>
        <dbReference type="EMBL" id="EAS07717.2"/>
    </source>
</evidence>
<evidence type="ECO:0000256" key="1">
    <source>
        <dbReference type="PROSITE-ProRule" id="PRU01077"/>
    </source>
</evidence>
<dbReference type="InterPro" id="IPR001060">
    <property type="entry name" value="FCH_dom"/>
</dbReference>
<dbReference type="OrthoDB" id="299630at2759"/>
<keyword evidence="6" id="KW-1185">Reference proteome</keyword>
<feature type="compositionally biased region" description="Low complexity" evidence="3">
    <location>
        <begin position="559"/>
        <end position="574"/>
    </location>
</feature>
<feature type="region of interest" description="Disordered" evidence="3">
    <location>
        <begin position="528"/>
        <end position="578"/>
    </location>
</feature>
<protein>
    <submittedName>
        <fullName evidence="5">Fes/CIP4-like domain protein</fullName>
    </submittedName>
</protein>
<dbReference type="eggNOG" id="ENOG502T2XN">
    <property type="taxonomic scope" value="Eukaryota"/>
</dbReference>
<proteinExistence type="predicted"/>
<dbReference type="Pfam" id="PF00611">
    <property type="entry name" value="FCH"/>
    <property type="match status" value="1"/>
</dbReference>
<dbReference type="SUPFAM" id="SSF103657">
    <property type="entry name" value="BAR/IMD domain-like"/>
    <property type="match status" value="1"/>
</dbReference>
<dbReference type="InterPro" id="IPR031160">
    <property type="entry name" value="F_BAR_dom"/>
</dbReference>
<dbReference type="EMBL" id="GG662212">
    <property type="protein sequence ID" value="EAS07717.2"/>
    <property type="molecule type" value="Genomic_DNA"/>
</dbReference>
<evidence type="ECO:0000259" key="4">
    <source>
        <dbReference type="PROSITE" id="PS51741"/>
    </source>
</evidence>
<feature type="compositionally biased region" description="Polar residues" evidence="3">
    <location>
        <begin position="533"/>
        <end position="549"/>
    </location>
</feature>
<dbReference type="Gene3D" id="1.20.1270.60">
    <property type="entry name" value="Arfaptin homology (AH) domain/BAR domain"/>
    <property type="match status" value="1"/>
</dbReference>
<feature type="domain" description="F-BAR" evidence="4">
    <location>
        <begin position="24"/>
        <end position="280"/>
    </location>
</feature>
<dbReference type="PROSITE" id="PS51741">
    <property type="entry name" value="F_BAR"/>
    <property type="match status" value="1"/>
</dbReference>
<dbReference type="KEGG" id="tet:TTHERM_00497710"/>
<keyword evidence="1 2" id="KW-0175">Coiled coil</keyword>
<gene>
    <name evidence="5" type="ORF">TTHERM_00497710</name>
</gene>
<dbReference type="HOGENOM" id="CLU_393575_0_0_1"/>
<dbReference type="GeneID" id="7829351"/>
<dbReference type="AlphaFoldDB" id="I7M4N2"/>
<dbReference type="InterPro" id="IPR027267">
    <property type="entry name" value="AH/BAR_dom_sf"/>
</dbReference>
<reference evidence="6" key="1">
    <citation type="journal article" date="2006" name="PLoS Biol.">
        <title>Macronuclear genome sequence of the ciliate Tetrahymena thermophila, a model eukaryote.</title>
        <authorList>
            <person name="Eisen J.A."/>
            <person name="Coyne R.S."/>
            <person name="Wu M."/>
            <person name="Wu D."/>
            <person name="Thiagarajan M."/>
            <person name="Wortman J.R."/>
            <person name="Badger J.H."/>
            <person name="Ren Q."/>
            <person name="Amedeo P."/>
            <person name="Jones K.M."/>
            <person name="Tallon L.J."/>
            <person name="Delcher A.L."/>
            <person name="Salzberg S.L."/>
            <person name="Silva J.C."/>
            <person name="Haas B.J."/>
            <person name="Majoros W.H."/>
            <person name="Farzad M."/>
            <person name="Carlton J.M."/>
            <person name="Smith R.K. Jr."/>
            <person name="Garg J."/>
            <person name="Pearlman R.E."/>
            <person name="Karrer K.M."/>
            <person name="Sun L."/>
            <person name="Manning G."/>
            <person name="Elde N.C."/>
            <person name="Turkewitz A.P."/>
            <person name="Asai D.J."/>
            <person name="Wilkes D.E."/>
            <person name="Wang Y."/>
            <person name="Cai H."/>
            <person name="Collins K."/>
            <person name="Stewart B.A."/>
            <person name="Lee S.R."/>
            <person name="Wilamowska K."/>
            <person name="Weinberg Z."/>
            <person name="Ruzzo W.L."/>
            <person name="Wloga D."/>
            <person name="Gaertig J."/>
            <person name="Frankel J."/>
            <person name="Tsao C.-C."/>
            <person name="Gorovsky M.A."/>
            <person name="Keeling P.J."/>
            <person name="Waller R.F."/>
            <person name="Patron N.J."/>
            <person name="Cherry J.M."/>
            <person name="Stover N.A."/>
            <person name="Krieger C.J."/>
            <person name="del Toro C."/>
            <person name="Ryder H.F."/>
            <person name="Williamson S.C."/>
            <person name="Barbeau R.A."/>
            <person name="Hamilton E.P."/>
            <person name="Orias E."/>
        </authorList>
    </citation>
    <scope>NUCLEOTIDE SEQUENCE [LARGE SCALE GENOMIC DNA]</scope>
    <source>
        <strain evidence="6">SB210</strain>
    </source>
</reference>
<dbReference type="InterPro" id="IPR039872">
    <property type="entry name" value="KIAA0513"/>
</dbReference>
<dbReference type="OMA" id="KREYEQN"/>
<dbReference type="RefSeq" id="XP_001027959.2">
    <property type="nucleotide sequence ID" value="XM_001027959.3"/>
</dbReference>
<dbReference type="SMART" id="SM00055">
    <property type="entry name" value="FCH"/>
    <property type="match status" value="1"/>
</dbReference>
<dbReference type="STRING" id="312017.I7M4N2"/>
<evidence type="ECO:0000256" key="3">
    <source>
        <dbReference type="SAM" id="MobiDB-lite"/>
    </source>
</evidence>
<accession>I7M4N2</accession>